<feature type="compositionally biased region" description="Basic and acidic residues" evidence="1">
    <location>
        <begin position="62"/>
        <end position="77"/>
    </location>
</feature>
<feature type="compositionally biased region" description="Basic and acidic residues" evidence="1">
    <location>
        <begin position="83"/>
        <end position="92"/>
    </location>
</feature>
<reference evidence="3 4" key="1">
    <citation type="submission" date="2018-10" db="EMBL/GenBank/DDBJ databases">
        <authorList>
            <person name="Li J."/>
        </authorList>
    </citation>
    <scope>NUCLEOTIDE SEQUENCE [LARGE SCALE GENOMIC DNA]</scope>
    <source>
        <strain evidence="3 4">IF 016277</strain>
    </source>
</reference>
<proteinExistence type="predicted"/>
<evidence type="ECO:0000313" key="3">
    <source>
        <dbReference type="EMBL" id="RLP75649.1"/>
    </source>
</evidence>
<protein>
    <submittedName>
        <fullName evidence="3">Uncharacterized protein</fullName>
    </submittedName>
</protein>
<gene>
    <name evidence="3" type="ORF">D9V32_09255</name>
</gene>
<dbReference type="AlphaFoldDB" id="A0A3L7A5Q6"/>
<name>A0A3L7A5Q6_9MICO</name>
<evidence type="ECO:0000256" key="2">
    <source>
        <dbReference type="SAM" id="Phobius"/>
    </source>
</evidence>
<evidence type="ECO:0000313" key="4">
    <source>
        <dbReference type="Proteomes" id="UP000272503"/>
    </source>
</evidence>
<keyword evidence="2" id="KW-0812">Transmembrane</keyword>
<feature type="region of interest" description="Disordered" evidence="1">
    <location>
        <begin position="54"/>
        <end position="92"/>
    </location>
</feature>
<keyword evidence="2" id="KW-0472">Membrane</keyword>
<feature type="transmembrane region" description="Helical" evidence="2">
    <location>
        <begin position="12"/>
        <end position="29"/>
    </location>
</feature>
<evidence type="ECO:0000256" key="1">
    <source>
        <dbReference type="SAM" id="MobiDB-lite"/>
    </source>
</evidence>
<accession>A0A3L7A5Q6</accession>
<sequence length="92" mass="9857">MGVLSEWVGYAFWALLAAALIVTISRAVVQRKRRGVRDALLPFADASAVQSRAMGWAPAAQEHPEEAATDNRAHSLIEGDVDRDDRGAAGQA</sequence>
<organism evidence="3 4">
    <name type="scientific">Mycetocola tolaasinivorans</name>
    <dbReference type="NCBI Taxonomy" id="76635"/>
    <lineage>
        <taxon>Bacteria</taxon>
        <taxon>Bacillati</taxon>
        <taxon>Actinomycetota</taxon>
        <taxon>Actinomycetes</taxon>
        <taxon>Micrococcales</taxon>
        <taxon>Microbacteriaceae</taxon>
        <taxon>Mycetocola</taxon>
    </lineage>
</organism>
<dbReference type="Proteomes" id="UP000272503">
    <property type="component" value="Unassembled WGS sequence"/>
</dbReference>
<dbReference type="EMBL" id="RCUX01000006">
    <property type="protein sequence ID" value="RLP75649.1"/>
    <property type="molecule type" value="Genomic_DNA"/>
</dbReference>
<dbReference type="RefSeq" id="WP_121648624.1">
    <property type="nucleotide sequence ID" value="NZ_RCUX01000006.1"/>
</dbReference>
<keyword evidence="2" id="KW-1133">Transmembrane helix</keyword>
<comment type="caution">
    <text evidence="3">The sequence shown here is derived from an EMBL/GenBank/DDBJ whole genome shotgun (WGS) entry which is preliminary data.</text>
</comment>
<keyword evidence="4" id="KW-1185">Reference proteome</keyword>